<name>A0A368TQG8_9GAMM</name>
<dbReference type="RefSeq" id="WP_114480519.1">
    <property type="nucleotide sequence ID" value="NZ_QPII01000019.1"/>
</dbReference>
<feature type="compositionally biased region" description="Polar residues" evidence="1">
    <location>
        <begin position="261"/>
        <end position="281"/>
    </location>
</feature>
<feature type="region of interest" description="Disordered" evidence="1">
    <location>
        <begin position="217"/>
        <end position="311"/>
    </location>
</feature>
<dbReference type="AlphaFoldDB" id="A0A368TQG8"/>
<dbReference type="InterPro" id="IPR047749">
    <property type="entry name" value="STY4528-like"/>
</dbReference>
<keyword evidence="3" id="KW-1185">Reference proteome</keyword>
<protein>
    <submittedName>
        <fullName evidence="2">Uncharacterized protein</fullName>
    </submittedName>
</protein>
<dbReference type="NCBIfam" id="NF040582">
    <property type="entry name" value="STY4528_fam"/>
    <property type="match status" value="1"/>
</dbReference>
<evidence type="ECO:0000256" key="1">
    <source>
        <dbReference type="SAM" id="MobiDB-lite"/>
    </source>
</evidence>
<feature type="region of interest" description="Disordered" evidence="1">
    <location>
        <begin position="383"/>
        <end position="435"/>
    </location>
</feature>
<dbReference type="EMBL" id="QPII01000019">
    <property type="protein sequence ID" value="RCV86894.1"/>
    <property type="molecule type" value="Genomic_DNA"/>
</dbReference>
<evidence type="ECO:0000313" key="2">
    <source>
        <dbReference type="EMBL" id="RCV86894.1"/>
    </source>
</evidence>
<feature type="compositionally biased region" description="Basic and acidic residues" evidence="1">
    <location>
        <begin position="387"/>
        <end position="407"/>
    </location>
</feature>
<organism evidence="2 3">
    <name type="scientific">Billgrantia montanilacus</name>
    <dbReference type="NCBI Taxonomy" id="2282305"/>
    <lineage>
        <taxon>Bacteria</taxon>
        <taxon>Pseudomonadati</taxon>
        <taxon>Pseudomonadota</taxon>
        <taxon>Gammaproteobacteria</taxon>
        <taxon>Oceanospirillales</taxon>
        <taxon>Halomonadaceae</taxon>
        <taxon>Billgrantia</taxon>
    </lineage>
</organism>
<sequence>MGRHVADWQILVGRAASAITQRRGTHATAQEGGNESPDGLLFLGNPHETVPRALLLDRRLGAVDILGWQMIRLLANADRTTAFPTYDDLQPLLRNGVDSQASRGTVARVIAVLRLTRWLSLAHRARNETTGRVIGNVYVLHDEPVDTAEARLLDDDYIDFVLQSCRHKNRIVREVAISMRAELEEEGALSDVGTADQTALKAPMARLNRRARRFQEMRSQVNAPSSPRELEQFAAASPQLSTRTQRKNKGLATGSPREPSDTPSRTDLSSPRELSQESSTYRLVRDANSVPTVVRSSKLPTTSTGSENQDSRHELFWSDHLELSADERRSLSDGLSDLPNDLCQAVLDETSGRVAAGKSDNPRGLLHALIRRAKTGEFRATRFAQRQAERRGERYITDTPDSDKSRSPSDTPTTRPVPAHRSVSPPLAVTRQEAEAARAEMLASLGIKR</sequence>
<evidence type="ECO:0000313" key="3">
    <source>
        <dbReference type="Proteomes" id="UP000252405"/>
    </source>
</evidence>
<dbReference type="OrthoDB" id="8556561at2"/>
<proteinExistence type="predicted"/>
<feature type="compositionally biased region" description="Polar residues" evidence="1">
    <location>
        <begin position="289"/>
        <end position="308"/>
    </location>
</feature>
<reference evidence="2 3" key="1">
    <citation type="submission" date="2018-07" db="EMBL/GenBank/DDBJ databases">
        <title>Halomonas montanilacus sp. nov., isolated from Lake Pengyan on Tibetan Plateau.</title>
        <authorList>
            <person name="Lu H."/>
            <person name="Xing P."/>
            <person name="Wu Q."/>
        </authorList>
    </citation>
    <scope>NUCLEOTIDE SEQUENCE [LARGE SCALE GENOMIC DNA]</scope>
    <source>
        <strain evidence="2 3">PYC7W</strain>
    </source>
</reference>
<gene>
    <name evidence="2" type="ORF">DU505_18865</name>
</gene>
<accession>A0A368TQG8</accession>
<dbReference type="Proteomes" id="UP000252405">
    <property type="component" value="Unassembled WGS sequence"/>
</dbReference>
<comment type="caution">
    <text evidence="2">The sequence shown here is derived from an EMBL/GenBank/DDBJ whole genome shotgun (WGS) entry which is preliminary data.</text>
</comment>